<dbReference type="Pfam" id="PF07858">
    <property type="entry name" value="LEH"/>
    <property type="match status" value="1"/>
</dbReference>
<protein>
    <recommendedName>
        <fullName evidence="1">Limonene-1,2-epoxide hydrolase domain-containing protein</fullName>
    </recommendedName>
</protein>
<dbReference type="Proteomes" id="UP000053699">
    <property type="component" value="Unassembled WGS sequence"/>
</dbReference>
<dbReference type="EMBL" id="JRPY01000041">
    <property type="protein sequence ID" value="KJX75375.1"/>
    <property type="molecule type" value="Genomic_DNA"/>
</dbReference>
<evidence type="ECO:0000313" key="3">
    <source>
        <dbReference type="Proteomes" id="UP000053699"/>
    </source>
</evidence>
<dbReference type="Gene3D" id="3.10.450.50">
    <property type="match status" value="1"/>
</dbReference>
<evidence type="ECO:0000313" key="2">
    <source>
        <dbReference type="EMBL" id="KJX75375.1"/>
    </source>
</evidence>
<feature type="domain" description="Limonene-1,2-epoxide hydrolase" evidence="1">
    <location>
        <begin position="53"/>
        <end position="172"/>
    </location>
</feature>
<dbReference type="InterPro" id="IPR013100">
    <property type="entry name" value="LEH"/>
</dbReference>
<accession>A0A0F4EUR5</accession>
<dbReference type="STRING" id="480418.GCA_000975265_00739"/>
<comment type="caution">
    <text evidence="2">The sequence shown here is derived from an EMBL/GenBank/DDBJ whole genome shotgun (WGS) entry which is preliminary data.</text>
</comment>
<dbReference type="AlphaFoldDB" id="A0A0F4EUR5"/>
<organism evidence="2 3">
    <name type="scientific">Mycobacterium lepromatosis</name>
    <dbReference type="NCBI Taxonomy" id="480418"/>
    <lineage>
        <taxon>Bacteria</taxon>
        <taxon>Bacillati</taxon>
        <taxon>Actinomycetota</taxon>
        <taxon>Actinomycetes</taxon>
        <taxon>Mycobacteriales</taxon>
        <taxon>Mycobacteriaceae</taxon>
        <taxon>Mycobacterium</taxon>
    </lineage>
</organism>
<keyword evidence="3" id="KW-1185">Reference proteome</keyword>
<sequence length="186" mass="20955">MRSREKSAPDLARQPRLYAFSLPCHSTVTAMFLLSWQACLSLTEVSVQSVKVENMRTVEVFLAALQDEDYETAYTTLDDNPIYQNVGLPTIHGRSRTITLWRKMEGRIGFEIKIHQIAAGGDAVLCERADTVIVGPLRIQFWVCGAFEVRSGRITLWRHSFDFFDLFKATVRGLVALGIPSLKAAF</sequence>
<proteinExistence type="predicted"/>
<name>A0A0F4EUR5_9MYCO</name>
<gene>
    <name evidence="2" type="ORF">MLPM_0984</name>
</gene>
<evidence type="ECO:0000259" key="1">
    <source>
        <dbReference type="Pfam" id="PF07858"/>
    </source>
</evidence>
<dbReference type="InterPro" id="IPR032710">
    <property type="entry name" value="NTF2-like_dom_sf"/>
</dbReference>
<dbReference type="PATRIC" id="fig|480418.6.peg.1862"/>
<reference evidence="2 3" key="1">
    <citation type="journal article" date="2015" name="Proc. Natl. Acad. Sci. U.S.A.">
        <title>Insight into the evolution and origin of leprosy bacilli from the genome sequence of Mycobacterium lepromatosis.</title>
        <authorList>
            <person name="Singh P."/>
            <person name="Benjak A."/>
            <person name="Schuenemann V.J."/>
            <person name="Herbig A."/>
            <person name="Avanzi C."/>
            <person name="Busso P."/>
            <person name="Nieselt K."/>
            <person name="Krause J."/>
            <person name="Vera-Cabrera L."/>
            <person name="Cole S.T."/>
        </authorList>
    </citation>
    <scope>NUCLEOTIDE SEQUENCE [LARGE SCALE GENOMIC DNA]</scope>
    <source>
        <strain evidence="2 3">Mx1-22A</strain>
    </source>
</reference>
<dbReference type="SUPFAM" id="SSF54427">
    <property type="entry name" value="NTF2-like"/>
    <property type="match status" value="1"/>
</dbReference>